<comment type="caution">
    <text evidence="2">The sequence shown here is derived from an EMBL/GenBank/DDBJ whole genome shotgun (WGS) entry which is preliminary data.</text>
</comment>
<dbReference type="AlphaFoldDB" id="A0A7I9VSJ4"/>
<name>A0A7I9VSJ4_9BACT</name>
<protein>
    <submittedName>
        <fullName evidence="2">Uncharacterized protein</fullName>
    </submittedName>
</protein>
<accession>A0A7I9VSJ4</accession>
<sequence length="114" mass="12300">MPTSCHGCGAELRIDGPVGRRTTCPECDADLHACINCAFYDEGAAHACREPHAEHVLDKQASNACDLFHLGDGASRRRVRSRAARDALGALFGEAPGPAEEDPRDALEALFRKR</sequence>
<gene>
    <name evidence="2" type="ORF">AMYX_41570</name>
</gene>
<proteinExistence type="predicted"/>
<feature type="region of interest" description="Disordered" evidence="1">
    <location>
        <begin position="93"/>
        <end position="114"/>
    </location>
</feature>
<keyword evidence="3" id="KW-1185">Reference proteome</keyword>
<evidence type="ECO:0000313" key="2">
    <source>
        <dbReference type="EMBL" id="GEJ59416.1"/>
    </source>
</evidence>
<organism evidence="2 3">
    <name type="scientific">Anaeromyxobacter diazotrophicus</name>
    <dbReference type="NCBI Taxonomy" id="2590199"/>
    <lineage>
        <taxon>Bacteria</taxon>
        <taxon>Pseudomonadati</taxon>
        <taxon>Myxococcota</taxon>
        <taxon>Myxococcia</taxon>
        <taxon>Myxococcales</taxon>
        <taxon>Cystobacterineae</taxon>
        <taxon>Anaeromyxobacteraceae</taxon>
        <taxon>Anaeromyxobacter</taxon>
    </lineage>
</organism>
<evidence type="ECO:0000256" key="1">
    <source>
        <dbReference type="SAM" id="MobiDB-lite"/>
    </source>
</evidence>
<reference evidence="3" key="1">
    <citation type="journal article" date="2020" name="Appl. Environ. Microbiol.">
        <title>Diazotrophic Anaeromyxobacter Isolates from Soils.</title>
        <authorList>
            <person name="Masuda Y."/>
            <person name="Yamanaka H."/>
            <person name="Xu Z.X."/>
            <person name="Shiratori Y."/>
            <person name="Aono T."/>
            <person name="Amachi S."/>
            <person name="Senoo K."/>
            <person name="Itoh H."/>
        </authorList>
    </citation>
    <scope>NUCLEOTIDE SEQUENCE [LARGE SCALE GENOMIC DNA]</scope>
    <source>
        <strain evidence="3">R267</strain>
    </source>
</reference>
<evidence type="ECO:0000313" key="3">
    <source>
        <dbReference type="Proteomes" id="UP000503640"/>
    </source>
</evidence>
<dbReference type="EMBL" id="BJTG01000014">
    <property type="protein sequence ID" value="GEJ59416.1"/>
    <property type="molecule type" value="Genomic_DNA"/>
</dbReference>
<dbReference type="Proteomes" id="UP000503640">
    <property type="component" value="Unassembled WGS sequence"/>
</dbReference>
<dbReference type="RefSeq" id="WP_176068893.1">
    <property type="nucleotide sequence ID" value="NZ_BJTG01000014.1"/>
</dbReference>
<feature type="compositionally biased region" description="Basic and acidic residues" evidence="1">
    <location>
        <begin position="104"/>
        <end position="114"/>
    </location>
</feature>